<evidence type="ECO:0000256" key="2">
    <source>
        <dbReference type="ARBA" id="ARBA00005992"/>
    </source>
</evidence>
<dbReference type="Pfam" id="PF01471">
    <property type="entry name" value="PG_binding_1"/>
    <property type="match status" value="1"/>
</dbReference>
<dbReference type="Gene3D" id="1.10.101.10">
    <property type="entry name" value="PGBD-like superfamily/PGBD"/>
    <property type="match status" value="1"/>
</dbReference>
<evidence type="ECO:0000256" key="1">
    <source>
        <dbReference type="ARBA" id="ARBA00004752"/>
    </source>
</evidence>
<reference evidence="9 10" key="1">
    <citation type="submission" date="2019-08" db="EMBL/GenBank/DDBJ databases">
        <authorList>
            <person name="Wang G."/>
            <person name="Xu Z."/>
        </authorList>
    </citation>
    <scope>NUCLEOTIDE SEQUENCE [LARGE SCALE GENOMIC DNA]</scope>
    <source>
        <strain evidence="9 10">ZX</strain>
    </source>
</reference>
<dbReference type="PANTHER" id="PTHR30582">
    <property type="entry name" value="L,D-TRANSPEPTIDASE"/>
    <property type="match status" value="1"/>
</dbReference>
<dbReference type="GO" id="GO:0008360">
    <property type="term" value="P:regulation of cell shape"/>
    <property type="evidence" value="ECO:0007669"/>
    <property type="project" value="UniProtKB-UniRule"/>
</dbReference>
<dbReference type="InterPro" id="IPR036366">
    <property type="entry name" value="PGBDSf"/>
</dbReference>
<evidence type="ECO:0000256" key="3">
    <source>
        <dbReference type="ARBA" id="ARBA00022679"/>
    </source>
</evidence>
<keyword evidence="5 7" id="KW-0573">Peptidoglycan synthesis</keyword>
<dbReference type="GO" id="GO:0016740">
    <property type="term" value="F:transferase activity"/>
    <property type="evidence" value="ECO:0007669"/>
    <property type="project" value="UniProtKB-KW"/>
</dbReference>
<dbReference type="GO" id="GO:0018104">
    <property type="term" value="P:peptidoglycan-protein cross-linking"/>
    <property type="evidence" value="ECO:0007669"/>
    <property type="project" value="TreeGrafter"/>
</dbReference>
<evidence type="ECO:0000256" key="7">
    <source>
        <dbReference type="PROSITE-ProRule" id="PRU01373"/>
    </source>
</evidence>
<keyword evidence="3" id="KW-0808">Transferase</keyword>
<proteinExistence type="inferred from homology"/>
<dbReference type="GO" id="GO:0071555">
    <property type="term" value="P:cell wall organization"/>
    <property type="evidence" value="ECO:0007669"/>
    <property type="project" value="UniProtKB-UniRule"/>
</dbReference>
<keyword evidence="4 7" id="KW-0133">Cell shape</keyword>
<evidence type="ECO:0000259" key="8">
    <source>
        <dbReference type="PROSITE" id="PS52029"/>
    </source>
</evidence>
<dbReference type="CDD" id="cd16913">
    <property type="entry name" value="YkuD_like"/>
    <property type="match status" value="1"/>
</dbReference>
<dbReference type="Gene3D" id="2.40.440.10">
    <property type="entry name" value="L,D-transpeptidase catalytic domain-like"/>
    <property type="match status" value="1"/>
</dbReference>
<feature type="active site" description="Proton donor/acceptor" evidence="7">
    <location>
        <position position="312"/>
    </location>
</feature>
<dbReference type="PROSITE" id="PS52029">
    <property type="entry name" value="LD_TPASE"/>
    <property type="match status" value="1"/>
</dbReference>
<dbReference type="SUPFAM" id="SSF47090">
    <property type="entry name" value="PGBD-like"/>
    <property type="match status" value="1"/>
</dbReference>
<protein>
    <submittedName>
        <fullName evidence="9">Murein L,D-transpeptidase</fullName>
    </submittedName>
</protein>
<dbReference type="GO" id="GO:0005576">
    <property type="term" value="C:extracellular region"/>
    <property type="evidence" value="ECO:0007669"/>
    <property type="project" value="TreeGrafter"/>
</dbReference>
<evidence type="ECO:0000256" key="4">
    <source>
        <dbReference type="ARBA" id="ARBA00022960"/>
    </source>
</evidence>
<dbReference type="InterPro" id="IPR050979">
    <property type="entry name" value="LD-transpeptidase"/>
</dbReference>
<dbReference type="InterPro" id="IPR036365">
    <property type="entry name" value="PGBD-like_sf"/>
</dbReference>
<dbReference type="InterPro" id="IPR005490">
    <property type="entry name" value="LD_TPept_cat_dom"/>
</dbReference>
<feature type="domain" description="L,D-TPase catalytic" evidence="8">
    <location>
        <begin position="219"/>
        <end position="352"/>
    </location>
</feature>
<comment type="pathway">
    <text evidence="1 7">Cell wall biogenesis; peptidoglycan biosynthesis.</text>
</comment>
<keyword evidence="10" id="KW-1185">Reference proteome</keyword>
<dbReference type="InterPro" id="IPR002477">
    <property type="entry name" value="Peptidoglycan-bd-like"/>
</dbReference>
<dbReference type="PANTHER" id="PTHR30582:SF30">
    <property type="entry name" value="BLR4375 PROTEIN"/>
    <property type="match status" value="1"/>
</dbReference>
<sequence length="353" mass="37932">MGVAGDRFRFRHVLPSQDREDCPLRYLLAAIALIPAAALAQPAKAPSTGPDSGVMGAQVLLDRLGFGPGVIDGRSGASYTQALKGYQEANGLKATGKLDAATQAKFDAYRGMPTVITIKLDEQILAGPFVGPIPKDEGDQAKLKTIGYSDVNEKLAERYHTTPATLAALNPEKPKLDPGSEIKVPNVIPAAREYSADLKPEWRDTLWTLNVGSDQPKAVKIVVDKSDSVLRVIGEGGKLIAQFPATMGSAKDPLPIGTWKIQGVAYNPPFHYNPKLFWDASSKDDKALLQPGPNGPVGVVWMDLNKAHYGIHGTPRPENIGKTESHGCIRLTNWDAARVAMMVKPGTPAIFQN</sequence>
<evidence type="ECO:0000313" key="9">
    <source>
        <dbReference type="EMBL" id="TZG26210.1"/>
    </source>
</evidence>
<name>A0A5D9C5A3_9SPHN</name>
<dbReference type="UniPathway" id="UPA00219"/>
<dbReference type="SUPFAM" id="SSF141523">
    <property type="entry name" value="L,D-transpeptidase catalytic domain-like"/>
    <property type="match status" value="1"/>
</dbReference>
<evidence type="ECO:0000313" key="10">
    <source>
        <dbReference type="Proteomes" id="UP000322077"/>
    </source>
</evidence>
<dbReference type="EMBL" id="VTOU01000003">
    <property type="protein sequence ID" value="TZG26210.1"/>
    <property type="molecule type" value="Genomic_DNA"/>
</dbReference>
<evidence type="ECO:0000256" key="5">
    <source>
        <dbReference type="ARBA" id="ARBA00022984"/>
    </source>
</evidence>
<dbReference type="Proteomes" id="UP000322077">
    <property type="component" value="Unassembled WGS sequence"/>
</dbReference>
<comment type="similarity">
    <text evidence="2">Belongs to the YkuD family.</text>
</comment>
<feature type="active site" description="Nucleophile" evidence="7">
    <location>
        <position position="328"/>
    </location>
</feature>
<organism evidence="9 10">
    <name type="scientific">Sphingomonas montanisoli</name>
    <dbReference type="NCBI Taxonomy" id="2606412"/>
    <lineage>
        <taxon>Bacteria</taxon>
        <taxon>Pseudomonadati</taxon>
        <taxon>Pseudomonadota</taxon>
        <taxon>Alphaproteobacteria</taxon>
        <taxon>Sphingomonadales</taxon>
        <taxon>Sphingomonadaceae</taxon>
        <taxon>Sphingomonas</taxon>
    </lineage>
</organism>
<dbReference type="InterPro" id="IPR038063">
    <property type="entry name" value="Transpep_catalytic_dom"/>
</dbReference>
<dbReference type="Pfam" id="PF03734">
    <property type="entry name" value="YkuD"/>
    <property type="match status" value="1"/>
</dbReference>
<comment type="caution">
    <text evidence="9">The sequence shown here is derived from an EMBL/GenBank/DDBJ whole genome shotgun (WGS) entry which is preliminary data.</text>
</comment>
<evidence type="ECO:0000256" key="6">
    <source>
        <dbReference type="ARBA" id="ARBA00023316"/>
    </source>
</evidence>
<dbReference type="AlphaFoldDB" id="A0A5D9C5A3"/>
<keyword evidence="6 7" id="KW-0961">Cell wall biogenesis/degradation</keyword>
<dbReference type="GO" id="GO:0071972">
    <property type="term" value="F:peptidoglycan L,D-transpeptidase activity"/>
    <property type="evidence" value="ECO:0007669"/>
    <property type="project" value="TreeGrafter"/>
</dbReference>
<accession>A0A5D9C5A3</accession>
<gene>
    <name evidence="9" type="ORF">FYJ91_14785</name>
</gene>